<organism evidence="2 3">
    <name type="scientific">Luteimonas lutimaris</name>
    <dbReference type="NCBI Taxonomy" id="698645"/>
    <lineage>
        <taxon>Bacteria</taxon>
        <taxon>Pseudomonadati</taxon>
        <taxon>Pseudomonadota</taxon>
        <taxon>Gammaproteobacteria</taxon>
        <taxon>Lysobacterales</taxon>
        <taxon>Lysobacteraceae</taxon>
        <taxon>Luteimonas</taxon>
    </lineage>
</organism>
<dbReference type="Pfam" id="PF13563">
    <property type="entry name" value="2_5_RNA_ligase2"/>
    <property type="match status" value="1"/>
</dbReference>
<dbReference type="EMBL" id="BAAAZU010000026">
    <property type="protein sequence ID" value="GAA3930026.1"/>
    <property type="molecule type" value="Genomic_DNA"/>
</dbReference>
<protein>
    <recommendedName>
        <fullName evidence="4">2'-5' RNA ligase</fullName>
    </recommendedName>
</protein>
<dbReference type="RefSeq" id="WP_344760296.1">
    <property type="nucleotide sequence ID" value="NZ_BAAAZU010000026.1"/>
</dbReference>
<dbReference type="InterPro" id="IPR004175">
    <property type="entry name" value="RNA_CPDase"/>
</dbReference>
<evidence type="ECO:0008006" key="4">
    <source>
        <dbReference type="Google" id="ProtNLM"/>
    </source>
</evidence>
<name>A0ABP7MU60_9GAMM</name>
<dbReference type="PANTHER" id="PTHR35561">
    <property type="entry name" value="RNA 2',3'-CYCLIC PHOSPHODIESTERASE"/>
    <property type="match status" value="1"/>
</dbReference>
<evidence type="ECO:0000313" key="3">
    <source>
        <dbReference type="Proteomes" id="UP001501727"/>
    </source>
</evidence>
<gene>
    <name evidence="2" type="ORF">GCM10022229_24610</name>
</gene>
<dbReference type="InterPro" id="IPR009097">
    <property type="entry name" value="Cyclic_Pdiesterase"/>
</dbReference>
<reference evidence="3" key="1">
    <citation type="journal article" date="2019" name="Int. J. Syst. Evol. Microbiol.">
        <title>The Global Catalogue of Microorganisms (GCM) 10K type strain sequencing project: providing services to taxonomists for standard genome sequencing and annotation.</title>
        <authorList>
            <consortium name="The Broad Institute Genomics Platform"/>
            <consortium name="The Broad Institute Genome Sequencing Center for Infectious Disease"/>
            <person name="Wu L."/>
            <person name="Ma J."/>
        </authorList>
    </citation>
    <scope>NUCLEOTIDE SEQUENCE [LARGE SCALE GENOMIC DNA]</scope>
    <source>
        <strain evidence="3">JCM 16916</strain>
    </source>
</reference>
<dbReference type="SUPFAM" id="SSF55144">
    <property type="entry name" value="LigT-like"/>
    <property type="match status" value="1"/>
</dbReference>
<dbReference type="Gene3D" id="3.90.1140.10">
    <property type="entry name" value="Cyclic phosphodiesterase"/>
    <property type="match status" value="1"/>
</dbReference>
<accession>A0ABP7MU60</accession>
<comment type="caution">
    <text evidence="2">The sequence shown here is derived from an EMBL/GenBank/DDBJ whole genome shotgun (WGS) entry which is preliminary data.</text>
</comment>
<dbReference type="PANTHER" id="PTHR35561:SF1">
    <property type="entry name" value="RNA 2',3'-CYCLIC PHOSPHODIESTERASE"/>
    <property type="match status" value="1"/>
</dbReference>
<sequence>MSQALFPGWRPSGGEAARLAPVVAALRDAGRGHGLKLQARRPDQWHATLCFIGYDMQHAVTPALLGAFAQAAARIPPHRFSIERATYWPQAGAVVALPFDCPALQALCDATRDAIRRCGVAPLQTTTQPHVTLAYLDRHLPPQDWLDDIDCGSAGTFLVDGFELLFNPGGRYDALERWALTGAELPRPPEQGTLL</sequence>
<keyword evidence="3" id="KW-1185">Reference proteome</keyword>
<evidence type="ECO:0000256" key="1">
    <source>
        <dbReference type="ARBA" id="ARBA00022801"/>
    </source>
</evidence>
<proteinExistence type="predicted"/>
<keyword evidence="1" id="KW-0378">Hydrolase</keyword>
<evidence type="ECO:0000313" key="2">
    <source>
        <dbReference type="EMBL" id="GAA3930026.1"/>
    </source>
</evidence>
<dbReference type="Proteomes" id="UP001501727">
    <property type="component" value="Unassembled WGS sequence"/>
</dbReference>